<organism evidence="2">
    <name type="scientific">Rhizophora mucronata</name>
    <name type="common">Asiatic mangrove</name>
    <dbReference type="NCBI Taxonomy" id="61149"/>
    <lineage>
        <taxon>Eukaryota</taxon>
        <taxon>Viridiplantae</taxon>
        <taxon>Streptophyta</taxon>
        <taxon>Embryophyta</taxon>
        <taxon>Tracheophyta</taxon>
        <taxon>Spermatophyta</taxon>
        <taxon>Magnoliopsida</taxon>
        <taxon>eudicotyledons</taxon>
        <taxon>Gunneridae</taxon>
        <taxon>Pentapetalae</taxon>
        <taxon>rosids</taxon>
        <taxon>fabids</taxon>
        <taxon>Malpighiales</taxon>
        <taxon>Rhizophoraceae</taxon>
        <taxon>Rhizophora</taxon>
    </lineage>
</organism>
<name>A0A2P2M5W2_RHIMU</name>
<proteinExistence type="predicted"/>
<sequence length="65" mass="7018">MTACIAKCMVFINKGAGNFPISSPNNVLLYKVKNVLKVYQTSMKNKVFKTSAADIGLLEEGGSFS</sequence>
<protein>
    <submittedName>
        <fullName evidence="1">Triose phosphate/phosphate translocator non-green plastid</fullName>
    </submittedName>
</protein>
<accession>A0A2P2M5W2</accession>
<reference evidence="2" key="1">
    <citation type="submission" date="2018-02" db="EMBL/GenBank/DDBJ databases">
        <title>Rhizophora mucronata_Transcriptome.</title>
        <authorList>
            <person name="Meera S.P."/>
            <person name="Sreeshan A."/>
            <person name="Augustine A."/>
        </authorList>
    </citation>
    <scope>NUCLEOTIDE SEQUENCE</scope>
    <source>
        <tissue evidence="2">Leaf</tissue>
    </source>
</reference>
<dbReference type="EMBL" id="GGEC01045112">
    <property type="protein sequence ID" value="MBX25596.1"/>
    <property type="molecule type" value="Transcribed_RNA"/>
</dbReference>
<dbReference type="AlphaFoldDB" id="A0A2P2M5W2"/>
<evidence type="ECO:0000313" key="1">
    <source>
        <dbReference type="EMBL" id="MBX25595.1"/>
    </source>
</evidence>
<evidence type="ECO:0000313" key="2">
    <source>
        <dbReference type="EMBL" id="MBX25596.1"/>
    </source>
</evidence>
<dbReference type="EMBL" id="GGEC01045109">
    <property type="protein sequence ID" value="MBX25593.1"/>
    <property type="molecule type" value="Transcribed_RNA"/>
</dbReference>
<dbReference type="EMBL" id="GGEC01045111">
    <property type="protein sequence ID" value="MBX25595.1"/>
    <property type="molecule type" value="Transcribed_RNA"/>
</dbReference>